<dbReference type="VEuPathDB" id="MicrosporidiaDB:HERIO_873"/>
<accession>A0A1X0QBW8</accession>
<organism evidence="1 2">
    <name type="scientific">Hepatospora eriocheir</name>
    <dbReference type="NCBI Taxonomy" id="1081669"/>
    <lineage>
        <taxon>Eukaryota</taxon>
        <taxon>Fungi</taxon>
        <taxon>Fungi incertae sedis</taxon>
        <taxon>Microsporidia</taxon>
        <taxon>Hepatosporidae</taxon>
        <taxon>Hepatospora</taxon>
    </lineage>
</organism>
<evidence type="ECO:0000313" key="1">
    <source>
        <dbReference type="EMBL" id="ORD97258.1"/>
    </source>
</evidence>
<proteinExistence type="predicted"/>
<keyword evidence="2" id="KW-1185">Reference proteome</keyword>
<gene>
    <name evidence="1" type="ORF">HERIO_873</name>
</gene>
<dbReference type="Proteomes" id="UP000192356">
    <property type="component" value="Unassembled WGS sequence"/>
</dbReference>
<evidence type="ECO:0000313" key="2">
    <source>
        <dbReference type="Proteomes" id="UP000192356"/>
    </source>
</evidence>
<dbReference type="AlphaFoldDB" id="A0A1X0QBW8"/>
<name>A0A1X0QBW8_9MICR</name>
<reference evidence="1 2" key="1">
    <citation type="journal article" date="2017" name="Environ. Microbiol.">
        <title>Decay of the glycolytic pathway and adaptation to intranuclear parasitism within Enterocytozoonidae microsporidia.</title>
        <authorList>
            <person name="Wiredu Boakye D."/>
            <person name="Jaroenlak P."/>
            <person name="Prachumwat A."/>
            <person name="Williams T.A."/>
            <person name="Bateman K.S."/>
            <person name="Itsathitphaisarn O."/>
            <person name="Sritunyalucksana K."/>
            <person name="Paszkiewicz K.H."/>
            <person name="Moore K.A."/>
            <person name="Stentiford G.D."/>
            <person name="Williams B.A."/>
        </authorList>
    </citation>
    <scope>NUCLEOTIDE SEQUENCE [LARGE SCALE GENOMIC DNA]</scope>
    <source>
        <strain evidence="1 2">GB1</strain>
    </source>
</reference>
<dbReference type="EMBL" id="LVKB01000032">
    <property type="protein sequence ID" value="ORD97258.1"/>
    <property type="molecule type" value="Genomic_DNA"/>
</dbReference>
<protein>
    <submittedName>
        <fullName evidence="1">Uncharacterized protein</fullName>
    </submittedName>
</protein>
<comment type="caution">
    <text evidence="1">The sequence shown here is derived from an EMBL/GenBank/DDBJ whole genome shotgun (WGS) entry which is preliminary data.</text>
</comment>
<sequence length="65" mass="7958">MKKNTTCNNNPKLVKPFFFYFEERTVSYMMTVTQIKKVIKWINYIRLETYDYITVVENKIEPVQK</sequence>